<dbReference type="InParanoid" id="A8PYV8"/>
<organism evidence="2 3">
    <name type="scientific">Malassezia globosa (strain ATCC MYA-4612 / CBS 7966)</name>
    <name type="common">Dandruff-associated fungus</name>
    <dbReference type="NCBI Taxonomy" id="425265"/>
    <lineage>
        <taxon>Eukaryota</taxon>
        <taxon>Fungi</taxon>
        <taxon>Dikarya</taxon>
        <taxon>Basidiomycota</taxon>
        <taxon>Ustilaginomycotina</taxon>
        <taxon>Malasseziomycetes</taxon>
        <taxon>Malasseziales</taxon>
        <taxon>Malasseziaceae</taxon>
        <taxon>Malassezia</taxon>
    </lineage>
</organism>
<dbReference type="KEGG" id="mgl:MGL_1732"/>
<comment type="caution">
    <text evidence="2">The sequence shown here is derived from an EMBL/GenBank/DDBJ whole genome shotgun (WGS) entry which is preliminary data.</text>
</comment>
<dbReference type="OrthoDB" id="3349465at2759"/>
<gene>
    <name evidence="2" type="ORF">MGL_1732</name>
</gene>
<dbReference type="AlphaFoldDB" id="A8PYV8"/>
<evidence type="ECO:0000313" key="3">
    <source>
        <dbReference type="Proteomes" id="UP000008837"/>
    </source>
</evidence>
<dbReference type="GeneID" id="5855856"/>
<feature type="signal peptide" evidence="1">
    <location>
        <begin position="1"/>
        <end position="18"/>
    </location>
</feature>
<dbReference type="VEuPathDB" id="FungiDB:MGL_1732"/>
<feature type="chain" id="PRO_5002727147" evidence="1">
    <location>
        <begin position="19"/>
        <end position="207"/>
    </location>
</feature>
<evidence type="ECO:0000313" key="2">
    <source>
        <dbReference type="EMBL" id="EDP44335.1"/>
    </source>
</evidence>
<proteinExistence type="predicted"/>
<keyword evidence="3" id="KW-1185">Reference proteome</keyword>
<dbReference type="EMBL" id="AAYY01000004">
    <property type="protein sequence ID" value="EDP44335.1"/>
    <property type="molecule type" value="Genomic_DNA"/>
</dbReference>
<reference evidence="2 3" key="1">
    <citation type="journal article" date="2007" name="Proc. Natl. Acad. Sci. U.S.A.">
        <title>Dandruff-associated Malassezia genomes reveal convergent and divergent virulence traits shared with plant and human fungal pathogens.</title>
        <authorList>
            <person name="Xu J."/>
            <person name="Saunders C.W."/>
            <person name="Hu P."/>
            <person name="Grant R.A."/>
            <person name="Boekhout T."/>
            <person name="Kuramae E.E."/>
            <person name="Kronstad J.W."/>
            <person name="Deangelis Y.M."/>
            <person name="Reeder N.L."/>
            <person name="Johnstone K.R."/>
            <person name="Leland M."/>
            <person name="Fieno A.M."/>
            <person name="Begley W.M."/>
            <person name="Sun Y."/>
            <person name="Lacey M.P."/>
            <person name="Chaudhary T."/>
            <person name="Keough T."/>
            <person name="Chu L."/>
            <person name="Sears R."/>
            <person name="Yuan B."/>
            <person name="Dawson T.L.Jr."/>
        </authorList>
    </citation>
    <scope>NUCLEOTIDE SEQUENCE [LARGE SCALE GENOMIC DNA]</scope>
    <source>
        <strain evidence="3">ATCC MYA-4612 / CBS 7966</strain>
    </source>
</reference>
<name>A8PYV8_MALGO</name>
<keyword evidence="1" id="KW-0732">Signal</keyword>
<dbReference type="Proteomes" id="UP000008837">
    <property type="component" value="Unassembled WGS sequence"/>
</dbReference>
<dbReference type="RefSeq" id="XP_001731549.1">
    <property type="nucleotide sequence ID" value="XM_001731497.1"/>
</dbReference>
<evidence type="ECO:0000256" key="1">
    <source>
        <dbReference type="SAM" id="SignalP"/>
    </source>
</evidence>
<sequence length="207" mass="22542">MKLTFSAIIAVCIALAEAVPSAKRDMECKSTGRSGRLIGHNSATGAKSIFEFDSTDNLSTLHEVLKTDQEFEFYSCKAPSNEFAGAGFGAAYGQIRSKKDSDMCVTSGSIVIGGKEKGEPEFLFINNGRVTLEKCAKDGMTLRRQWFAASQGVPMCPPTVSLLGYQSDVPQNFIGINKDGTAHLEANLYKNMDEYFYLARDVSDSCK</sequence>
<accession>A8PYV8</accession>
<protein>
    <submittedName>
        <fullName evidence="2">Uncharacterized protein</fullName>
    </submittedName>
</protein>